<evidence type="ECO:0000256" key="1">
    <source>
        <dbReference type="ARBA" id="ARBA00022553"/>
    </source>
</evidence>
<dbReference type="EMBL" id="JSVC01000013">
    <property type="protein sequence ID" value="KIC94281.1"/>
    <property type="molecule type" value="Genomic_DNA"/>
</dbReference>
<organism evidence="5 6">
    <name type="scientific">Flavihumibacter solisilvae</name>
    <dbReference type="NCBI Taxonomy" id="1349421"/>
    <lineage>
        <taxon>Bacteria</taxon>
        <taxon>Pseudomonadati</taxon>
        <taxon>Bacteroidota</taxon>
        <taxon>Chitinophagia</taxon>
        <taxon>Chitinophagales</taxon>
        <taxon>Chitinophagaceae</taxon>
        <taxon>Flavihumibacter</taxon>
    </lineage>
</organism>
<proteinExistence type="predicted"/>
<dbReference type="PANTHER" id="PTHR32183">
    <property type="match status" value="1"/>
</dbReference>
<name>A0A0C1L3T7_9BACT</name>
<dbReference type="SUPFAM" id="SSF53335">
    <property type="entry name" value="S-adenosyl-L-methionine-dependent methyltransferases"/>
    <property type="match status" value="1"/>
</dbReference>
<dbReference type="PROSITE" id="PS51585">
    <property type="entry name" value="SAM_MT_TPMT"/>
    <property type="match status" value="1"/>
</dbReference>
<sequence>MNFDSSYWDELYRSNATAWDVGYPSTPLKDYIDQLNDKDLSILVPGCGNGYEVEYLLHNGFRNVTVIDISPLLTTSLAMRLNKWHGKELTILNGDFFAMEGQFDLVLEQTFFCALQPSLRKAYASQMHALLKKNGRLVGLLFNRAFEGGPPFGGSKAEYESLFQPLFEINVMADCYNSINPRAGTELFINLKPLVPAG</sequence>
<dbReference type="Proteomes" id="UP000031408">
    <property type="component" value="Unassembled WGS sequence"/>
</dbReference>
<keyword evidence="1" id="KW-0597">Phosphoprotein</keyword>
<evidence type="ECO:0000256" key="3">
    <source>
        <dbReference type="ARBA" id="ARBA00022679"/>
    </source>
</evidence>
<dbReference type="PANTHER" id="PTHR32183:SF6">
    <property type="entry name" value="CYSTEINE SULFINATE DESULFINASE_CYSTEINE DESULFURASE AND RELATED ENZYMES"/>
    <property type="match status" value="1"/>
</dbReference>
<dbReference type="CDD" id="cd02440">
    <property type="entry name" value="AdoMet_MTases"/>
    <property type="match status" value="1"/>
</dbReference>
<dbReference type="Gene3D" id="3.40.50.150">
    <property type="entry name" value="Vaccinia Virus protein VP39"/>
    <property type="match status" value="1"/>
</dbReference>
<comment type="caution">
    <text evidence="5">The sequence shown here is derived from an EMBL/GenBank/DDBJ whole genome shotgun (WGS) entry which is preliminary data.</text>
</comment>
<keyword evidence="6" id="KW-1185">Reference proteome</keyword>
<dbReference type="OrthoDB" id="9778208at2"/>
<keyword evidence="2" id="KW-0489">Methyltransferase</keyword>
<gene>
    <name evidence="5" type="ORF">OI18_11620</name>
</gene>
<protein>
    <submittedName>
        <fullName evidence="5">SAM-dependent methlyltransferase</fullName>
    </submittedName>
</protein>
<dbReference type="STRING" id="1349421.OI18_11620"/>
<evidence type="ECO:0000256" key="4">
    <source>
        <dbReference type="ARBA" id="ARBA00022691"/>
    </source>
</evidence>
<reference evidence="5 6" key="1">
    <citation type="submission" date="2014-11" db="EMBL/GenBank/DDBJ databases">
        <title>Genome sequence of Flavihumibacter solisilvae 3-3.</title>
        <authorList>
            <person name="Zhou G."/>
            <person name="Li M."/>
            <person name="Wang G."/>
        </authorList>
    </citation>
    <scope>NUCLEOTIDE SEQUENCE [LARGE SCALE GENOMIC DNA]</scope>
    <source>
        <strain evidence="5 6">3-3</strain>
    </source>
</reference>
<keyword evidence="3 5" id="KW-0808">Transferase</keyword>
<dbReference type="GO" id="GO:0032259">
    <property type="term" value="P:methylation"/>
    <property type="evidence" value="ECO:0007669"/>
    <property type="project" value="UniProtKB-KW"/>
</dbReference>
<evidence type="ECO:0000313" key="6">
    <source>
        <dbReference type="Proteomes" id="UP000031408"/>
    </source>
</evidence>
<dbReference type="GO" id="GO:0008757">
    <property type="term" value="F:S-adenosylmethionine-dependent methyltransferase activity"/>
    <property type="evidence" value="ECO:0007669"/>
    <property type="project" value="InterPro"/>
</dbReference>
<dbReference type="RefSeq" id="WP_039140035.1">
    <property type="nucleotide sequence ID" value="NZ_JSVC01000013.1"/>
</dbReference>
<accession>A0A0C1L3T7</accession>
<keyword evidence="4" id="KW-0949">S-adenosyl-L-methionine</keyword>
<dbReference type="InterPro" id="IPR029063">
    <property type="entry name" value="SAM-dependent_MTases_sf"/>
</dbReference>
<dbReference type="AlphaFoldDB" id="A0A0C1L3T7"/>
<dbReference type="Pfam" id="PF05724">
    <property type="entry name" value="TPMT"/>
    <property type="match status" value="1"/>
</dbReference>
<evidence type="ECO:0000256" key="2">
    <source>
        <dbReference type="ARBA" id="ARBA00022603"/>
    </source>
</evidence>
<dbReference type="InterPro" id="IPR008854">
    <property type="entry name" value="TPMT"/>
</dbReference>
<evidence type="ECO:0000313" key="5">
    <source>
        <dbReference type="EMBL" id="KIC94281.1"/>
    </source>
</evidence>